<feature type="transmembrane region" description="Helical" evidence="6">
    <location>
        <begin position="108"/>
        <end position="130"/>
    </location>
</feature>
<evidence type="ECO:0000313" key="8">
    <source>
        <dbReference type="Proteomes" id="UP001275084"/>
    </source>
</evidence>
<feature type="transmembrane region" description="Helical" evidence="6">
    <location>
        <begin position="174"/>
        <end position="195"/>
    </location>
</feature>
<evidence type="ECO:0000256" key="3">
    <source>
        <dbReference type="ARBA" id="ARBA00022989"/>
    </source>
</evidence>
<comment type="caution">
    <text evidence="7">The sequence shown here is derived from an EMBL/GenBank/DDBJ whole genome shotgun (WGS) entry which is preliminary data.</text>
</comment>
<evidence type="ECO:0000256" key="6">
    <source>
        <dbReference type="SAM" id="Phobius"/>
    </source>
</evidence>
<feature type="transmembrane region" description="Helical" evidence="6">
    <location>
        <begin position="336"/>
        <end position="358"/>
    </location>
</feature>
<feature type="transmembrane region" description="Helical" evidence="6">
    <location>
        <begin position="50"/>
        <end position="73"/>
    </location>
</feature>
<feature type="transmembrane region" description="Helical" evidence="6">
    <location>
        <begin position="448"/>
        <end position="469"/>
    </location>
</feature>
<dbReference type="Gene3D" id="1.20.1250.20">
    <property type="entry name" value="MFS general substrate transporter like domains"/>
    <property type="match status" value="2"/>
</dbReference>
<feature type="transmembrane region" description="Helical" evidence="6">
    <location>
        <begin position="150"/>
        <end position="168"/>
    </location>
</feature>
<dbReference type="PANTHER" id="PTHR23507:SF13">
    <property type="entry name" value="MFS GENERAL SUBSTRATE TRANSPORTER"/>
    <property type="match status" value="1"/>
</dbReference>
<keyword evidence="8" id="KW-1185">Reference proteome</keyword>
<keyword evidence="3 6" id="KW-1133">Transmembrane helix</keyword>
<evidence type="ECO:0000256" key="4">
    <source>
        <dbReference type="ARBA" id="ARBA00023136"/>
    </source>
</evidence>
<dbReference type="EMBL" id="JAUIQD010000007">
    <property type="protein sequence ID" value="KAK3343396.1"/>
    <property type="molecule type" value="Genomic_DNA"/>
</dbReference>
<feature type="compositionally biased region" description="Pro residues" evidence="5">
    <location>
        <begin position="372"/>
        <end position="385"/>
    </location>
</feature>
<keyword evidence="4 6" id="KW-0472">Membrane</keyword>
<accession>A0AAJ0M8X1</accession>
<dbReference type="PANTHER" id="PTHR23507">
    <property type="entry name" value="ZGC:174356"/>
    <property type="match status" value="1"/>
</dbReference>
<feature type="region of interest" description="Disordered" evidence="5">
    <location>
        <begin position="544"/>
        <end position="565"/>
    </location>
</feature>
<evidence type="ECO:0008006" key="9">
    <source>
        <dbReference type="Google" id="ProtNLM"/>
    </source>
</evidence>
<feature type="transmembrane region" description="Helical" evidence="6">
    <location>
        <begin position="297"/>
        <end position="316"/>
    </location>
</feature>
<feature type="transmembrane region" description="Helical" evidence="6">
    <location>
        <begin position="202"/>
        <end position="225"/>
    </location>
</feature>
<organism evidence="7 8">
    <name type="scientific">Lasiosphaeria hispida</name>
    <dbReference type="NCBI Taxonomy" id="260671"/>
    <lineage>
        <taxon>Eukaryota</taxon>
        <taxon>Fungi</taxon>
        <taxon>Dikarya</taxon>
        <taxon>Ascomycota</taxon>
        <taxon>Pezizomycotina</taxon>
        <taxon>Sordariomycetes</taxon>
        <taxon>Sordariomycetidae</taxon>
        <taxon>Sordariales</taxon>
        <taxon>Lasiosphaeriaceae</taxon>
        <taxon>Lasiosphaeria</taxon>
    </lineage>
</organism>
<feature type="transmembrane region" description="Helical" evidence="6">
    <location>
        <begin position="515"/>
        <end position="533"/>
    </location>
</feature>
<keyword evidence="2 6" id="KW-0812">Transmembrane</keyword>
<reference evidence="7" key="2">
    <citation type="submission" date="2023-06" db="EMBL/GenBank/DDBJ databases">
        <authorList>
            <consortium name="Lawrence Berkeley National Laboratory"/>
            <person name="Haridas S."/>
            <person name="Hensen N."/>
            <person name="Bonometti L."/>
            <person name="Westerberg I."/>
            <person name="Brannstrom I.O."/>
            <person name="Guillou S."/>
            <person name="Cros-Aarteil S."/>
            <person name="Calhoun S."/>
            <person name="Kuo A."/>
            <person name="Mondo S."/>
            <person name="Pangilinan J."/>
            <person name="Riley R."/>
            <person name="Labutti K."/>
            <person name="Andreopoulos B."/>
            <person name="Lipzen A."/>
            <person name="Chen C."/>
            <person name="Yanf M."/>
            <person name="Daum C."/>
            <person name="Ng V."/>
            <person name="Clum A."/>
            <person name="Steindorff A."/>
            <person name="Ohm R."/>
            <person name="Martin F."/>
            <person name="Silar P."/>
            <person name="Natvig D."/>
            <person name="Lalanne C."/>
            <person name="Gautier V."/>
            <person name="Ament-Velasquez S.L."/>
            <person name="Kruys A."/>
            <person name="Hutchinson M.I."/>
            <person name="Powell A.J."/>
            <person name="Barry K."/>
            <person name="Miller A.N."/>
            <person name="Grigoriev I.V."/>
            <person name="Debuchy R."/>
            <person name="Gladieux P."/>
            <person name="Thoren M.H."/>
            <person name="Johannesson H."/>
        </authorList>
    </citation>
    <scope>NUCLEOTIDE SEQUENCE</scope>
    <source>
        <strain evidence="7">CBS 955.72</strain>
    </source>
</reference>
<dbReference type="Proteomes" id="UP001275084">
    <property type="component" value="Unassembled WGS sequence"/>
</dbReference>
<feature type="transmembrane region" description="Helical" evidence="6">
    <location>
        <begin position="237"/>
        <end position="256"/>
    </location>
</feature>
<dbReference type="GO" id="GO:0022857">
    <property type="term" value="F:transmembrane transporter activity"/>
    <property type="evidence" value="ECO:0007669"/>
    <property type="project" value="TreeGrafter"/>
</dbReference>
<gene>
    <name evidence="7" type="ORF">B0T25DRAFT_485703</name>
</gene>
<evidence type="ECO:0000313" key="7">
    <source>
        <dbReference type="EMBL" id="KAK3343396.1"/>
    </source>
</evidence>
<evidence type="ECO:0000256" key="2">
    <source>
        <dbReference type="ARBA" id="ARBA00022692"/>
    </source>
</evidence>
<dbReference type="SUPFAM" id="SSF103473">
    <property type="entry name" value="MFS general substrate transporter"/>
    <property type="match status" value="2"/>
</dbReference>
<proteinExistence type="predicted"/>
<sequence>MVAEETTPLLSDGANGGSGIGNNGQPEARRSKLRGLGITLRQAFHAENRILLAGFLITLAFSFTQVPIFYVFYMMECDVYYATHPPFAGPPGDRCMPSEITARTSTDFAVLAMSTTFCGTLNLFVAGWTVKKVGPRLALMVQTFVPAIRVATQILGVVAGGTAGIAIFQYTQLITIIGGPAGYILVINIIAGEIVTPVRRTVVFGMLQGCIMLGQGVGYLTGGIIGDAFGIRRPFETAFFSFLLATLYVEFALPYISPESMSNGKPEVKGLAAFFAPLKVIAPQKFQLQSGKIIKHYGVVFLCLGVFFAVLATDYAPLLIQMYATAVFQFTQGDNGLLMSGFACMRAVFLIFLFPRIITHGRTWYLSRHPTSQPPSSPPAPPIPAHLPTRPEELEAPIGTLAEQEPTPSPPSSSDAGTAFDLFFLRWSLVVDGAMTMLAALATRKWHIYLAAYLLPLASGSAPAAKGVMTEMCAPEMRADALNALTLVENIARLATQGLFGLVFAALAGVGKPHLTFFCNAAIAMLAALVLVFSHFAPKGSRRVTDEVSEEGGGHGEGEGEGLLASNVVVGKDIVGQERR</sequence>
<dbReference type="AlphaFoldDB" id="A0AAJ0M8X1"/>
<evidence type="ECO:0000256" key="1">
    <source>
        <dbReference type="ARBA" id="ARBA00004141"/>
    </source>
</evidence>
<comment type="subcellular location">
    <subcellularLocation>
        <location evidence="1">Membrane</location>
        <topology evidence="1">Multi-pass membrane protein</topology>
    </subcellularLocation>
</comment>
<protein>
    <recommendedName>
        <fullName evidence="9">Major facilitator superfamily transporter</fullName>
    </recommendedName>
</protein>
<reference evidence="7" key="1">
    <citation type="journal article" date="2023" name="Mol. Phylogenet. Evol.">
        <title>Genome-scale phylogeny and comparative genomics of the fungal order Sordariales.</title>
        <authorList>
            <person name="Hensen N."/>
            <person name="Bonometti L."/>
            <person name="Westerberg I."/>
            <person name="Brannstrom I.O."/>
            <person name="Guillou S."/>
            <person name="Cros-Aarteil S."/>
            <person name="Calhoun S."/>
            <person name="Haridas S."/>
            <person name="Kuo A."/>
            <person name="Mondo S."/>
            <person name="Pangilinan J."/>
            <person name="Riley R."/>
            <person name="LaButti K."/>
            <person name="Andreopoulos B."/>
            <person name="Lipzen A."/>
            <person name="Chen C."/>
            <person name="Yan M."/>
            <person name="Daum C."/>
            <person name="Ng V."/>
            <person name="Clum A."/>
            <person name="Steindorff A."/>
            <person name="Ohm R.A."/>
            <person name="Martin F."/>
            <person name="Silar P."/>
            <person name="Natvig D.O."/>
            <person name="Lalanne C."/>
            <person name="Gautier V."/>
            <person name="Ament-Velasquez S.L."/>
            <person name="Kruys A."/>
            <person name="Hutchinson M.I."/>
            <person name="Powell A.J."/>
            <person name="Barry K."/>
            <person name="Miller A.N."/>
            <person name="Grigoriev I.V."/>
            <person name="Debuchy R."/>
            <person name="Gladieux P."/>
            <person name="Hiltunen Thoren M."/>
            <person name="Johannesson H."/>
        </authorList>
    </citation>
    <scope>NUCLEOTIDE SEQUENCE</scope>
    <source>
        <strain evidence="7">CBS 955.72</strain>
    </source>
</reference>
<evidence type="ECO:0000256" key="5">
    <source>
        <dbReference type="SAM" id="MobiDB-lite"/>
    </source>
</evidence>
<dbReference type="GO" id="GO:0016020">
    <property type="term" value="C:membrane"/>
    <property type="evidence" value="ECO:0007669"/>
    <property type="project" value="UniProtKB-SubCell"/>
</dbReference>
<feature type="region of interest" description="Disordered" evidence="5">
    <location>
        <begin position="1"/>
        <end position="28"/>
    </location>
</feature>
<dbReference type="InterPro" id="IPR036259">
    <property type="entry name" value="MFS_trans_sf"/>
</dbReference>
<feature type="region of interest" description="Disordered" evidence="5">
    <location>
        <begin position="369"/>
        <end position="389"/>
    </location>
</feature>
<name>A0AAJ0M8X1_9PEZI</name>